<keyword evidence="3" id="KW-1185">Reference proteome</keyword>
<dbReference type="Proteomes" id="UP000605148">
    <property type="component" value="Unassembled WGS sequence"/>
</dbReference>
<dbReference type="EMBL" id="BMFA01000001">
    <property type="protein sequence ID" value="GGB35414.1"/>
    <property type="molecule type" value="Genomic_DNA"/>
</dbReference>
<dbReference type="RefSeq" id="WP_150493993.1">
    <property type="nucleotide sequence ID" value="NZ_BMFA01000001.1"/>
</dbReference>
<reference evidence="2" key="2">
    <citation type="submission" date="2020-09" db="EMBL/GenBank/DDBJ databases">
        <authorList>
            <person name="Sun Q."/>
            <person name="Zhou Y."/>
        </authorList>
    </citation>
    <scope>NUCLEOTIDE SEQUENCE</scope>
    <source>
        <strain evidence="2">CGMCC 1.12426</strain>
    </source>
</reference>
<protein>
    <submittedName>
        <fullName evidence="2">Uncharacterized protein</fullName>
    </submittedName>
</protein>
<evidence type="ECO:0000256" key="1">
    <source>
        <dbReference type="SAM" id="MobiDB-lite"/>
    </source>
</evidence>
<name>A0A916T872_9HYPH</name>
<reference evidence="2" key="1">
    <citation type="journal article" date="2014" name="Int. J. Syst. Evol. Microbiol.">
        <title>Complete genome sequence of Corynebacterium casei LMG S-19264T (=DSM 44701T), isolated from a smear-ripened cheese.</title>
        <authorList>
            <consortium name="US DOE Joint Genome Institute (JGI-PGF)"/>
            <person name="Walter F."/>
            <person name="Albersmeier A."/>
            <person name="Kalinowski J."/>
            <person name="Ruckert C."/>
        </authorList>
    </citation>
    <scope>NUCLEOTIDE SEQUENCE</scope>
    <source>
        <strain evidence="2">CGMCC 1.12426</strain>
    </source>
</reference>
<organism evidence="2 3">
    <name type="scientific">Roseibium aquae</name>
    <dbReference type="NCBI Taxonomy" id="1323746"/>
    <lineage>
        <taxon>Bacteria</taxon>
        <taxon>Pseudomonadati</taxon>
        <taxon>Pseudomonadota</taxon>
        <taxon>Alphaproteobacteria</taxon>
        <taxon>Hyphomicrobiales</taxon>
        <taxon>Stappiaceae</taxon>
        <taxon>Roseibium</taxon>
    </lineage>
</organism>
<evidence type="ECO:0000313" key="2">
    <source>
        <dbReference type="EMBL" id="GGB35414.1"/>
    </source>
</evidence>
<accession>A0A916T872</accession>
<feature type="region of interest" description="Disordered" evidence="1">
    <location>
        <begin position="48"/>
        <end position="71"/>
    </location>
</feature>
<comment type="caution">
    <text evidence="2">The sequence shown here is derived from an EMBL/GenBank/DDBJ whole genome shotgun (WGS) entry which is preliminary data.</text>
</comment>
<gene>
    <name evidence="2" type="ORF">GCM10011316_04420</name>
</gene>
<evidence type="ECO:0000313" key="3">
    <source>
        <dbReference type="Proteomes" id="UP000605148"/>
    </source>
</evidence>
<dbReference type="AlphaFoldDB" id="A0A916T872"/>
<proteinExistence type="predicted"/>
<sequence length="71" mass="7146">MPVFKDPNRIAPDKTGVRQLLAAIGLGLFLALALIGAAALANADSFKPAPAGSALPQITEPAVDAPGPRNS</sequence>